<keyword evidence="4 10" id="KW-0812">Transmembrane</keyword>
<evidence type="ECO:0000256" key="3">
    <source>
        <dbReference type="ARBA" id="ARBA00022448"/>
    </source>
</evidence>
<feature type="binding site" evidence="8">
    <location>
        <position position="31"/>
    </location>
    <ligand>
        <name>Na(+)</name>
        <dbReference type="ChEBI" id="CHEBI:29101"/>
        <label>1</label>
    </ligand>
</feature>
<dbReference type="SUPFAM" id="SSF161070">
    <property type="entry name" value="SNF-like"/>
    <property type="match status" value="1"/>
</dbReference>
<feature type="binding site" evidence="8">
    <location>
        <position position="24"/>
    </location>
    <ligand>
        <name>Na(+)</name>
        <dbReference type="ChEBI" id="CHEBI:29101"/>
        <label>1</label>
    </ligand>
</feature>
<evidence type="ECO:0000256" key="4">
    <source>
        <dbReference type="ARBA" id="ARBA00022692"/>
    </source>
</evidence>
<evidence type="ECO:0000256" key="11">
    <source>
        <dbReference type="SAM" id="Phobius"/>
    </source>
</evidence>
<feature type="transmembrane region" description="Helical" evidence="11">
    <location>
        <begin position="12"/>
        <end position="33"/>
    </location>
</feature>
<keyword evidence="8" id="KW-0915">Sodium</keyword>
<evidence type="ECO:0000256" key="9">
    <source>
        <dbReference type="PIRSR" id="PIRSR600175-2"/>
    </source>
</evidence>
<dbReference type="GO" id="GO:0005886">
    <property type="term" value="C:plasma membrane"/>
    <property type="evidence" value="ECO:0007669"/>
    <property type="project" value="TreeGrafter"/>
</dbReference>
<dbReference type="PRINTS" id="PR00176">
    <property type="entry name" value="NANEUSMPORT"/>
</dbReference>
<evidence type="ECO:0000256" key="1">
    <source>
        <dbReference type="ARBA" id="ARBA00004141"/>
    </source>
</evidence>
<dbReference type="InterPro" id="IPR000175">
    <property type="entry name" value="Na/ntran_symport"/>
</dbReference>
<feature type="transmembrane region" description="Helical" evidence="11">
    <location>
        <begin position="412"/>
        <end position="436"/>
    </location>
</feature>
<feature type="transmembrane region" description="Helical" evidence="11">
    <location>
        <begin position="282"/>
        <end position="299"/>
    </location>
</feature>
<evidence type="ECO:0000313" key="14">
    <source>
        <dbReference type="RefSeq" id="XP_055894917.1"/>
    </source>
</evidence>
<reference evidence="13 14" key="1">
    <citation type="submission" date="2025-04" db="UniProtKB">
        <authorList>
            <consortium name="RefSeq"/>
        </authorList>
    </citation>
    <scope>IDENTIFICATION</scope>
</reference>
<feature type="binding site" evidence="8">
    <location>
        <position position="26"/>
    </location>
    <ligand>
        <name>Na(+)</name>
        <dbReference type="ChEBI" id="CHEBI:29101"/>
        <label>1</label>
    </ligand>
</feature>
<organism evidence="12 14">
    <name type="scientific">Biomphalaria glabrata</name>
    <name type="common">Bloodfluke planorb</name>
    <name type="synonym">Freshwater snail</name>
    <dbReference type="NCBI Taxonomy" id="6526"/>
    <lineage>
        <taxon>Eukaryota</taxon>
        <taxon>Metazoa</taxon>
        <taxon>Spiralia</taxon>
        <taxon>Lophotrochozoa</taxon>
        <taxon>Mollusca</taxon>
        <taxon>Gastropoda</taxon>
        <taxon>Heterobranchia</taxon>
        <taxon>Euthyneura</taxon>
        <taxon>Panpulmonata</taxon>
        <taxon>Hygrophila</taxon>
        <taxon>Lymnaeoidea</taxon>
        <taxon>Planorbidae</taxon>
        <taxon>Biomphalaria</taxon>
    </lineage>
</organism>
<name>A0A9W3B5U7_BIOGL</name>
<evidence type="ECO:0000256" key="8">
    <source>
        <dbReference type="PIRSR" id="PIRSR600175-1"/>
    </source>
</evidence>
<feature type="transmembrane region" description="Helical" evidence="11">
    <location>
        <begin position="232"/>
        <end position="262"/>
    </location>
</feature>
<keyword evidence="12" id="KW-1185">Reference proteome</keyword>
<evidence type="ECO:0000256" key="10">
    <source>
        <dbReference type="RuleBase" id="RU003732"/>
    </source>
</evidence>
<dbReference type="InterPro" id="IPR037272">
    <property type="entry name" value="SNS_sf"/>
</dbReference>
<comment type="subcellular location">
    <subcellularLocation>
        <location evidence="1">Membrane</location>
        <topology evidence="1">Multi-pass membrane protein</topology>
    </subcellularLocation>
</comment>
<dbReference type="Proteomes" id="UP001165740">
    <property type="component" value="Chromosome 8"/>
</dbReference>
<sequence length="617" mass="70047">MKPQNMTDREGWVGKLDFILTCIGYAVGLGNIWRFPYLCYKSGGGAFLIPYSLFLILCGLPLFFLEVTYGQFSSLSPVAIWKVTPLFKGVGIGMNMISGIVCIYYNVIIAWTLYYLFLSFRAALPWSHCGNDWNTIHCKDDSGFRNLTSNTDLLSNLNQMVMNKSGYENNQSEKYVSASEEFWERYVLDMSRGIDSPGNIRWHLFICLAVSWLCVFMCLFKGVKILGKVMHFAAPFPYLVLTILLIRGCTLPGATKGLLFYIVPRWEKLTDFNVWGDAALQIFYSVGMAWGGIITMASYNKFNHNVYRDSMLVPVINCGTSLFAGFVIFSVLGYMAHELNTSVDEIVTQGPGLTFVAYPQAIATMPLAPLWSVLFFLMLFTVGLDSQFGMFETIISSIIDEFPEKLRHRKTVITALACFIEFLLGISCITQGGIYVLQILDWYSASFSLMLISLTECLALAWAYGVDNLYRDIILMTGKKPHFWWRYMWKFVTPTVIIFIWTFSVITLGPVTYGPNYKYPYWAIILGWLLAVISVLPIPVVALYKISSIRGSFRNRLKKLLRPDPSWGPSRPEDHLRYIQELEKTKKVSINGSMECRSYSISMGDSDESSVVFIPKN</sequence>
<feature type="transmembrane region" description="Helical" evidence="11">
    <location>
        <begin position="86"/>
        <end position="117"/>
    </location>
</feature>
<dbReference type="GO" id="GO:0005283">
    <property type="term" value="F:amino acid:sodium symporter activity"/>
    <property type="evidence" value="ECO:0007669"/>
    <property type="project" value="TreeGrafter"/>
</dbReference>
<feature type="transmembrane region" description="Helical" evidence="11">
    <location>
        <begin position="45"/>
        <end position="65"/>
    </location>
</feature>
<feature type="transmembrane region" description="Helical" evidence="11">
    <location>
        <begin position="521"/>
        <end position="544"/>
    </location>
</feature>
<dbReference type="RefSeq" id="XP_055894917.1">
    <property type="nucleotide sequence ID" value="XM_056038942.1"/>
</dbReference>
<evidence type="ECO:0000256" key="5">
    <source>
        <dbReference type="ARBA" id="ARBA00022989"/>
    </source>
</evidence>
<evidence type="ECO:0000313" key="12">
    <source>
        <dbReference type="Proteomes" id="UP001165740"/>
    </source>
</evidence>
<proteinExistence type="inferred from homology"/>
<feature type="binding site" evidence="8">
    <location>
        <position position="285"/>
    </location>
    <ligand>
        <name>Na(+)</name>
        <dbReference type="ChEBI" id="CHEBI:29101"/>
        <label>1</label>
    </ligand>
</feature>
<dbReference type="RefSeq" id="XP_055894916.1">
    <property type="nucleotide sequence ID" value="XM_056038941.1"/>
</dbReference>
<keyword evidence="6 11" id="KW-0472">Membrane</keyword>
<dbReference type="OrthoDB" id="6581954at2759"/>
<keyword evidence="3 10" id="KW-0813">Transport</keyword>
<feature type="transmembrane region" description="Helical" evidence="11">
    <location>
        <begin position="200"/>
        <end position="220"/>
    </location>
</feature>
<dbReference type="PROSITE" id="PS50267">
    <property type="entry name" value="NA_NEUROTRAN_SYMP_3"/>
    <property type="match status" value="1"/>
</dbReference>
<dbReference type="GO" id="GO:0089718">
    <property type="term" value="P:amino acid import across plasma membrane"/>
    <property type="evidence" value="ECO:0007669"/>
    <property type="project" value="TreeGrafter"/>
</dbReference>
<keyword evidence="9" id="KW-1015">Disulfide bond</keyword>
<evidence type="ECO:0000256" key="2">
    <source>
        <dbReference type="ARBA" id="ARBA00006459"/>
    </source>
</evidence>
<keyword evidence="5 11" id="KW-1133">Transmembrane helix</keyword>
<feature type="binding site" evidence="8">
    <location>
        <position position="27"/>
    </location>
    <ligand>
        <name>Na(+)</name>
        <dbReference type="ChEBI" id="CHEBI:29101"/>
        <label>1</label>
    </ligand>
</feature>
<gene>
    <name evidence="13 14" type="primary">LOC106058402</name>
</gene>
<evidence type="ECO:0000256" key="6">
    <source>
        <dbReference type="ARBA" id="ARBA00023136"/>
    </source>
</evidence>
<dbReference type="AlphaFoldDB" id="A0A9W3B5U7"/>
<comment type="similarity">
    <text evidence="2 10">Belongs to the sodium:neurotransmitter symporter (SNF) (TC 2.A.22) family.</text>
</comment>
<feature type="disulfide bond" evidence="9">
    <location>
        <begin position="129"/>
        <end position="138"/>
    </location>
</feature>
<feature type="binding site" evidence="8">
    <location>
        <position position="386"/>
    </location>
    <ligand>
        <name>Na(+)</name>
        <dbReference type="ChEBI" id="CHEBI:29101"/>
        <label>1</label>
    </ligand>
</feature>
<feature type="transmembrane region" description="Helical" evidence="11">
    <location>
        <begin position="356"/>
        <end position="380"/>
    </location>
</feature>
<evidence type="ECO:0000313" key="13">
    <source>
        <dbReference type="RefSeq" id="XP_055894916.1"/>
    </source>
</evidence>
<dbReference type="Pfam" id="PF00209">
    <property type="entry name" value="SNF"/>
    <property type="match status" value="1"/>
</dbReference>
<feature type="binding site" evidence="8">
    <location>
        <position position="317"/>
    </location>
    <ligand>
        <name>Na(+)</name>
        <dbReference type="ChEBI" id="CHEBI:29101"/>
        <label>1</label>
    </ligand>
</feature>
<feature type="binding site" evidence="8">
    <location>
        <position position="385"/>
    </location>
    <ligand>
        <name>Na(+)</name>
        <dbReference type="ChEBI" id="CHEBI:29101"/>
        <label>1</label>
    </ligand>
</feature>
<feature type="transmembrane region" description="Helical" evidence="11">
    <location>
        <begin position="442"/>
        <end position="466"/>
    </location>
</feature>
<dbReference type="PANTHER" id="PTHR11616">
    <property type="entry name" value="SODIUM/CHLORIDE DEPENDENT TRANSPORTER"/>
    <property type="match status" value="1"/>
</dbReference>
<accession>A0A9W3B5U7</accession>
<keyword evidence="10" id="KW-0769">Symport</keyword>
<dbReference type="GeneID" id="106058402"/>
<evidence type="ECO:0000256" key="7">
    <source>
        <dbReference type="ARBA" id="ARBA00023180"/>
    </source>
</evidence>
<keyword evidence="7" id="KW-0325">Glycoprotein</keyword>
<dbReference type="GO" id="GO:0046872">
    <property type="term" value="F:metal ion binding"/>
    <property type="evidence" value="ECO:0007669"/>
    <property type="project" value="UniProtKB-KW"/>
</dbReference>
<protein>
    <recommendedName>
        <fullName evidence="10">Transporter</fullName>
    </recommendedName>
</protein>
<dbReference type="OMA" id="FMAHEIG"/>
<feature type="transmembrane region" description="Helical" evidence="11">
    <location>
        <begin position="311"/>
        <end position="336"/>
    </location>
</feature>
<feature type="transmembrane region" description="Helical" evidence="11">
    <location>
        <begin position="487"/>
        <end position="509"/>
    </location>
</feature>
<dbReference type="PROSITE" id="PS00610">
    <property type="entry name" value="NA_NEUROTRAN_SYMP_1"/>
    <property type="match status" value="1"/>
</dbReference>
<keyword evidence="8" id="KW-0479">Metal-binding</keyword>
<dbReference type="PANTHER" id="PTHR11616:SF321">
    <property type="entry name" value="SODIUM-DEPENDENT NUTRIENT AMINO ACID TRANSPORTER 1-RELATED"/>
    <property type="match status" value="1"/>
</dbReference>